<dbReference type="Gene3D" id="3.40.630.30">
    <property type="match status" value="1"/>
</dbReference>
<name>B2GIS9_KOCRD</name>
<evidence type="ECO:0000313" key="6">
    <source>
        <dbReference type="Proteomes" id="UP000008838"/>
    </source>
</evidence>
<organism evidence="5 6">
    <name type="scientific">Kocuria rhizophila (strain ATCC 9341 / DSM 348 / NBRC 103217 / DC2201)</name>
    <dbReference type="NCBI Taxonomy" id="378753"/>
    <lineage>
        <taxon>Bacteria</taxon>
        <taxon>Bacillati</taxon>
        <taxon>Actinomycetota</taxon>
        <taxon>Actinomycetes</taxon>
        <taxon>Micrococcales</taxon>
        <taxon>Micrococcaceae</taxon>
        <taxon>Kocuria</taxon>
    </lineage>
</organism>
<dbReference type="GO" id="GO:0016747">
    <property type="term" value="F:acyltransferase activity, transferring groups other than amino-acyl groups"/>
    <property type="evidence" value="ECO:0007669"/>
    <property type="project" value="InterPro"/>
</dbReference>
<reference evidence="5 6" key="1">
    <citation type="journal article" date="2008" name="J. Bacteriol.">
        <title>Complete genome sequence of the soil actinomycete Kocuria rhizophila.</title>
        <authorList>
            <person name="Takarada H."/>
            <person name="Sekine M."/>
            <person name="Kosugi H."/>
            <person name="Matsuo Y."/>
            <person name="Fujisawa T."/>
            <person name="Omata S."/>
            <person name="Kishi E."/>
            <person name="Shimizu A."/>
            <person name="Tsukatani N."/>
            <person name="Tanikawa S."/>
            <person name="Fujita N."/>
            <person name="Harayama S."/>
        </authorList>
    </citation>
    <scope>NUCLEOTIDE SEQUENCE [LARGE SCALE GENOMIC DNA]</scope>
    <source>
        <strain evidence="6">ATCC 9341 / DSM 348 / NBRC 103217 / DC2201</strain>
    </source>
</reference>
<dbReference type="InterPro" id="IPR016181">
    <property type="entry name" value="Acyl_CoA_acyltransferase"/>
</dbReference>
<gene>
    <name evidence="5" type="ordered locus">KRH_22590</name>
</gene>
<dbReference type="RefSeq" id="WP_012399327.1">
    <property type="nucleotide sequence ID" value="NC_010617.1"/>
</dbReference>
<dbReference type="HOGENOM" id="CLU_099453_0_0_11"/>
<evidence type="ECO:0000256" key="2">
    <source>
        <dbReference type="ARBA" id="ARBA00023315"/>
    </source>
</evidence>
<keyword evidence="6" id="KW-1185">Reference proteome</keyword>
<dbReference type="CDD" id="cd04301">
    <property type="entry name" value="NAT_SF"/>
    <property type="match status" value="1"/>
</dbReference>
<dbReference type="InterPro" id="IPR050832">
    <property type="entry name" value="Bact_Acetyltransf"/>
</dbReference>
<evidence type="ECO:0000259" key="4">
    <source>
        <dbReference type="PROSITE" id="PS51186"/>
    </source>
</evidence>
<dbReference type="EC" id="2.3.1.-" evidence="5"/>
<dbReference type="KEGG" id="krh:KRH_22590"/>
<evidence type="ECO:0000256" key="3">
    <source>
        <dbReference type="SAM" id="MobiDB-lite"/>
    </source>
</evidence>
<dbReference type="Proteomes" id="UP000008838">
    <property type="component" value="Chromosome"/>
</dbReference>
<keyword evidence="1 5" id="KW-0808">Transferase</keyword>
<evidence type="ECO:0000256" key="1">
    <source>
        <dbReference type="ARBA" id="ARBA00022679"/>
    </source>
</evidence>
<dbReference type="Pfam" id="PF00583">
    <property type="entry name" value="Acetyltransf_1"/>
    <property type="match status" value="1"/>
</dbReference>
<feature type="region of interest" description="Disordered" evidence="3">
    <location>
        <begin position="167"/>
        <end position="210"/>
    </location>
</feature>
<dbReference type="InterPro" id="IPR000182">
    <property type="entry name" value="GNAT_dom"/>
</dbReference>
<dbReference type="PROSITE" id="PS51186">
    <property type="entry name" value="GNAT"/>
    <property type="match status" value="1"/>
</dbReference>
<dbReference type="AlphaFoldDB" id="B2GIS9"/>
<dbReference type="EMBL" id="AP009152">
    <property type="protein sequence ID" value="BAG30606.1"/>
    <property type="molecule type" value="Genomic_DNA"/>
</dbReference>
<keyword evidence="2 5" id="KW-0012">Acyltransferase</keyword>
<dbReference type="eggNOG" id="COG0456">
    <property type="taxonomic scope" value="Bacteria"/>
</dbReference>
<evidence type="ECO:0000313" key="5">
    <source>
        <dbReference type="EMBL" id="BAG30606.1"/>
    </source>
</evidence>
<dbReference type="STRING" id="378753.KRH_22590"/>
<proteinExistence type="predicted"/>
<sequence length="210" mass="22876">MSAVDEPAELRRLRPEDAPALQELLEATPGYTRRISGHAPLPGDAAEILSTLPPGLAREQKYDVGLFRGPALAAMADVIRNFPEEHHAHIGLLLVRQDHQGEGLGRAMHDAVTNLVSDWPEVTTLRLGIVETSAASAVGFWRALGYEPTGETAPYENDEVRSRVTLWERPVRPTPPPHERTAARPGTGSGRVEETTPPAAPAARRNWAQN</sequence>
<dbReference type="OrthoDB" id="7992078at2"/>
<feature type="domain" description="N-acetyltransferase" evidence="4">
    <location>
        <begin position="8"/>
        <end position="167"/>
    </location>
</feature>
<protein>
    <submittedName>
        <fullName evidence="5">Putative acetyltransferase</fullName>
        <ecNumber evidence="5">2.3.1.-</ecNumber>
    </submittedName>
</protein>
<accession>B2GIS9</accession>
<dbReference type="SUPFAM" id="SSF55729">
    <property type="entry name" value="Acyl-CoA N-acyltransferases (Nat)"/>
    <property type="match status" value="1"/>
</dbReference>
<dbReference type="PANTHER" id="PTHR43877">
    <property type="entry name" value="AMINOALKYLPHOSPHONATE N-ACETYLTRANSFERASE-RELATED-RELATED"/>
    <property type="match status" value="1"/>
</dbReference>